<evidence type="ECO:0000256" key="4">
    <source>
        <dbReference type="ARBA" id="ARBA00022452"/>
    </source>
</evidence>
<keyword evidence="9" id="KW-0998">Cell outer membrane</keyword>
<dbReference type="GO" id="GO:0015288">
    <property type="term" value="F:porin activity"/>
    <property type="evidence" value="ECO:0007669"/>
    <property type="project" value="UniProtKB-KW"/>
</dbReference>
<keyword evidence="10" id="KW-0732">Signal</keyword>
<keyword evidence="8" id="KW-0472">Membrane</keyword>
<dbReference type="InterPro" id="IPR050286">
    <property type="entry name" value="G_neg_Bact_CarbUptk_Porin"/>
</dbReference>
<evidence type="ECO:0000256" key="8">
    <source>
        <dbReference type="ARBA" id="ARBA00023136"/>
    </source>
</evidence>
<dbReference type="GO" id="GO:0015774">
    <property type="term" value="P:polysaccharide transport"/>
    <property type="evidence" value="ECO:0007669"/>
    <property type="project" value="TreeGrafter"/>
</dbReference>
<dbReference type="RefSeq" id="WP_332293241.1">
    <property type="nucleotide sequence ID" value="NZ_JAZIBG010000058.1"/>
</dbReference>
<evidence type="ECO:0000256" key="1">
    <source>
        <dbReference type="ARBA" id="ARBA00004571"/>
    </source>
</evidence>
<sequence>MQTPHRPHPFSPRWQQPPLGRLAAAAAAALLLGTPPARAQQADPTQAFVRRASEATGLEFWGYARAGFYDGHRQRGRLRGNYTLGGDLQKYRLGNEGDNFVEFGIGKRIEVGAGREWGVFYMPKNYNGSSGTAQLYTSLRGLFGNGATVWAGQRYHRIQDVHIVDHWVMEDGDHHGVGIDDLPLGSRLGTMNIALYTADAIDDHAPNPNRARRLNLQWRNIPANAGGTLTLTGALVSGRFARGSDGGSLGLLHHQKNFLVAGLDNSFFLQASNGHASISGKFHGLDGGDGAQPGARQRRVLDVINFQFQRWGGQAMAGYQTLEAAGEPAVKDFSLGGRVAYALAPYTKLLAEIGITQRKVRGERARRLDKGTIAVAFAPATTFWARPELRFYATHARWNRAAADAHAEGFGLDGRRRGSTVGAQVEAWW</sequence>
<dbReference type="InterPro" id="IPR036998">
    <property type="entry name" value="Porin_LamB_sf"/>
</dbReference>
<dbReference type="GO" id="GO:0006811">
    <property type="term" value="P:monoatomic ion transport"/>
    <property type="evidence" value="ECO:0007669"/>
    <property type="project" value="UniProtKB-KW"/>
</dbReference>
<evidence type="ECO:0000256" key="6">
    <source>
        <dbReference type="ARBA" id="ARBA00023065"/>
    </source>
</evidence>
<evidence type="ECO:0000256" key="3">
    <source>
        <dbReference type="ARBA" id="ARBA00022448"/>
    </source>
</evidence>
<name>A0AAW9QMX5_9BURK</name>
<dbReference type="Proteomes" id="UP001336250">
    <property type="component" value="Unassembled WGS sequence"/>
</dbReference>
<feature type="chain" id="PRO_5043488612" evidence="10">
    <location>
        <begin position="40"/>
        <end position="429"/>
    </location>
</feature>
<dbReference type="GO" id="GO:0046930">
    <property type="term" value="C:pore complex"/>
    <property type="evidence" value="ECO:0007669"/>
    <property type="project" value="UniProtKB-KW"/>
</dbReference>
<evidence type="ECO:0000256" key="7">
    <source>
        <dbReference type="ARBA" id="ARBA00023114"/>
    </source>
</evidence>
<dbReference type="AlphaFoldDB" id="A0AAW9QMX5"/>
<dbReference type="GO" id="GO:0015144">
    <property type="term" value="F:carbohydrate transmembrane transporter activity"/>
    <property type="evidence" value="ECO:0007669"/>
    <property type="project" value="TreeGrafter"/>
</dbReference>
<evidence type="ECO:0000313" key="12">
    <source>
        <dbReference type="Proteomes" id="UP001336250"/>
    </source>
</evidence>
<dbReference type="PANTHER" id="PTHR38762">
    <property type="entry name" value="CRYPTIC OUTER MEMBRANE PORIN BGLH-RELATED"/>
    <property type="match status" value="1"/>
</dbReference>
<dbReference type="Pfam" id="PF02264">
    <property type="entry name" value="LamB"/>
    <property type="match status" value="1"/>
</dbReference>
<keyword evidence="5" id="KW-0812">Transmembrane</keyword>
<evidence type="ECO:0000313" key="11">
    <source>
        <dbReference type="EMBL" id="MEF7617478.1"/>
    </source>
</evidence>
<feature type="signal peptide" evidence="10">
    <location>
        <begin position="1"/>
        <end position="39"/>
    </location>
</feature>
<dbReference type="InterPro" id="IPR003192">
    <property type="entry name" value="Porin_LamB"/>
</dbReference>
<dbReference type="Gene3D" id="2.40.170.10">
    <property type="entry name" value="Porin, LamB type"/>
    <property type="match status" value="1"/>
</dbReference>
<keyword evidence="4" id="KW-1134">Transmembrane beta strand</keyword>
<reference evidence="11 12" key="1">
    <citation type="submission" date="2024-02" db="EMBL/GenBank/DDBJ databases">
        <title>Genome sequence of Aquincola sp. MAHUQ-54.</title>
        <authorList>
            <person name="Huq M.A."/>
        </authorList>
    </citation>
    <scope>NUCLEOTIDE SEQUENCE [LARGE SCALE GENOMIC DNA]</scope>
    <source>
        <strain evidence="11 12">MAHUQ-54</strain>
    </source>
</reference>
<dbReference type="GO" id="GO:0009279">
    <property type="term" value="C:cell outer membrane"/>
    <property type="evidence" value="ECO:0007669"/>
    <property type="project" value="UniProtKB-SubCell"/>
</dbReference>
<evidence type="ECO:0000256" key="10">
    <source>
        <dbReference type="SAM" id="SignalP"/>
    </source>
</evidence>
<protein>
    <submittedName>
        <fullName evidence="11">Carbohydrate porin</fullName>
    </submittedName>
</protein>
<gene>
    <name evidence="11" type="ORF">V4F39_26450</name>
</gene>
<organism evidence="11 12">
    <name type="scientific">Aquincola agrisoli</name>
    <dbReference type="NCBI Taxonomy" id="3119538"/>
    <lineage>
        <taxon>Bacteria</taxon>
        <taxon>Pseudomonadati</taxon>
        <taxon>Pseudomonadota</taxon>
        <taxon>Betaproteobacteria</taxon>
        <taxon>Burkholderiales</taxon>
        <taxon>Sphaerotilaceae</taxon>
        <taxon>Aquincola</taxon>
    </lineage>
</organism>
<comment type="caution">
    <text evidence="11">The sequence shown here is derived from an EMBL/GenBank/DDBJ whole genome shotgun (WGS) entry which is preliminary data.</text>
</comment>
<keyword evidence="7" id="KW-0626">Porin</keyword>
<comment type="subcellular location">
    <subcellularLocation>
        <location evidence="1">Cell outer membrane</location>
        <topology evidence="1">Multi-pass membrane protein</topology>
    </subcellularLocation>
</comment>
<keyword evidence="3" id="KW-0813">Transport</keyword>
<evidence type="ECO:0000256" key="5">
    <source>
        <dbReference type="ARBA" id="ARBA00022692"/>
    </source>
</evidence>
<dbReference type="SUPFAM" id="SSF56935">
    <property type="entry name" value="Porins"/>
    <property type="match status" value="1"/>
</dbReference>
<accession>A0AAW9QMX5</accession>
<dbReference type="EMBL" id="JAZIBG010000058">
    <property type="protein sequence ID" value="MEF7617478.1"/>
    <property type="molecule type" value="Genomic_DNA"/>
</dbReference>
<dbReference type="PANTHER" id="PTHR38762:SF1">
    <property type="entry name" value="CRYPTIC OUTER MEMBRANE PORIN BGLH-RELATED"/>
    <property type="match status" value="1"/>
</dbReference>
<comment type="similarity">
    <text evidence="2">Belongs to the porin LamB (TC 1.B.3) family.</text>
</comment>
<evidence type="ECO:0000256" key="9">
    <source>
        <dbReference type="ARBA" id="ARBA00023237"/>
    </source>
</evidence>
<evidence type="ECO:0000256" key="2">
    <source>
        <dbReference type="ARBA" id="ARBA00007055"/>
    </source>
</evidence>
<keyword evidence="12" id="KW-1185">Reference proteome</keyword>
<proteinExistence type="inferred from homology"/>
<keyword evidence="6" id="KW-0406">Ion transport</keyword>